<dbReference type="AlphaFoldDB" id="A0A5N7MDC4"/>
<protein>
    <submittedName>
        <fullName evidence="2">Uncharacterized protein</fullName>
    </submittedName>
</protein>
<comment type="caution">
    <text evidence="2">The sequence shown here is derived from an EMBL/GenBank/DDBJ whole genome shotgun (WGS) entry which is preliminary data.</text>
</comment>
<keyword evidence="3" id="KW-1185">Reference proteome</keyword>
<accession>A0A5N7MDC4</accession>
<sequence>METAGVAQSSQKLYNRVLVVQDLSVKMDRKGRPYANFRGAFTDRKSGKPVTIFTQALGSAYERVKDHLVEGQEIRVLGAHEQRQADPANGILPTRSFRIVKLAEPKAKAPIQTDPATAPVECQVEETADQAPVAPEIPQEEPDAIASDVEPEPRSIALAVPLPASADMFD</sequence>
<evidence type="ECO:0000313" key="3">
    <source>
        <dbReference type="Proteomes" id="UP000403266"/>
    </source>
</evidence>
<reference evidence="2 3" key="1">
    <citation type="journal article" date="2019" name="Syst. Appl. Microbiol.">
        <title>Microvirga tunisiensis sp. nov., a root nodule symbiotic bacterium isolated from Lupinus micranthus and L. luteus grown in Northern Tunisia.</title>
        <authorList>
            <person name="Msaddak A."/>
            <person name="Rejili M."/>
            <person name="Duran D."/>
            <person name="Mars M."/>
            <person name="Palacios J.M."/>
            <person name="Ruiz-Argueso T."/>
            <person name="Rey L."/>
            <person name="Imperial J."/>
        </authorList>
    </citation>
    <scope>NUCLEOTIDE SEQUENCE [LARGE SCALE GENOMIC DNA]</scope>
    <source>
        <strain evidence="2 3">Lmie10</strain>
    </source>
</reference>
<organism evidence="2 3">
    <name type="scientific">Microvirga tunisiensis</name>
    <dbReference type="NCBI Taxonomy" id="2108360"/>
    <lineage>
        <taxon>Bacteria</taxon>
        <taxon>Pseudomonadati</taxon>
        <taxon>Pseudomonadota</taxon>
        <taxon>Alphaproteobacteria</taxon>
        <taxon>Hyphomicrobiales</taxon>
        <taxon>Methylobacteriaceae</taxon>
        <taxon>Microvirga</taxon>
    </lineage>
</organism>
<evidence type="ECO:0000313" key="2">
    <source>
        <dbReference type="EMBL" id="MPR24104.1"/>
    </source>
</evidence>
<dbReference type="Proteomes" id="UP000403266">
    <property type="component" value="Unassembled WGS sequence"/>
</dbReference>
<name>A0A5N7MDC4_9HYPH</name>
<feature type="region of interest" description="Disordered" evidence="1">
    <location>
        <begin position="126"/>
        <end position="150"/>
    </location>
</feature>
<dbReference type="OrthoDB" id="8024911at2"/>
<proteinExistence type="predicted"/>
<evidence type="ECO:0000256" key="1">
    <source>
        <dbReference type="SAM" id="MobiDB-lite"/>
    </source>
</evidence>
<dbReference type="EMBL" id="VOSK01000003">
    <property type="protein sequence ID" value="MPR24104.1"/>
    <property type="molecule type" value="Genomic_DNA"/>
</dbReference>
<gene>
    <name evidence="2" type="ORF">FS320_02405</name>
</gene>
<dbReference type="RefSeq" id="WP_152709013.1">
    <property type="nucleotide sequence ID" value="NZ_VOSJ01000007.1"/>
</dbReference>